<feature type="region of interest" description="Disordered" evidence="1">
    <location>
        <begin position="1"/>
        <end position="27"/>
    </location>
</feature>
<protein>
    <submittedName>
        <fullName evidence="2">Transcriptional regulator</fullName>
    </submittedName>
</protein>
<reference evidence="2 3" key="1">
    <citation type="submission" date="2017-12" db="EMBL/GenBank/DDBJ databases">
        <title>Phylogenetic diversity of female urinary microbiome.</title>
        <authorList>
            <person name="Thomas-White K."/>
            <person name="Wolfe A.J."/>
        </authorList>
    </citation>
    <scope>NUCLEOTIDE SEQUENCE [LARGE SCALE GENOMIC DNA]</scope>
    <source>
        <strain evidence="2 3">UMB0018</strain>
    </source>
</reference>
<comment type="caution">
    <text evidence="2">The sequence shown here is derived from an EMBL/GenBank/DDBJ whole genome shotgun (WGS) entry which is preliminary data.</text>
</comment>
<proteinExistence type="predicted"/>
<evidence type="ECO:0000256" key="1">
    <source>
        <dbReference type="SAM" id="MobiDB-lite"/>
    </source>
</evidence>
<gene>
    <name evidence="2" type="ORF">CYJ22_05675</name>
</gene>
<evidence type="ECO:0000313" key="3">
    <source>
        <dbReference type="Proteomes" id="UP000234198"/>
    </source>
</evidence>
<name>A0A2I1I0A4_9ACTO</name>
<evidence type="ECO:0000313" key="2">
    <source>
        <dbReference type="EMBL" id="PKY64555.1"/>
    </source>
</evidence>
<organism evidence="2 3">
    <name type="scientific">Schaalia odontolytica</name>
    <dbReference type="NCBI Taxonomy" id="1660"/>
    <lineage>
        <taxon>Bacteria</taxon>
        <taxon>Bacillati</taxon>
        <taxon>Actinomycetota</taxon>
        <taxon>Actinomycetes</taxon>
        <taxon>Actinomycetales</taxon>
        <taxon>Actinomycetaceae</taxon>
        <taxon>Schaalia</taxon>
    </lineage>
</organism>
<accession>A0A2I1I0A4</accession>
<dbReference type="AlphaFoldDB" id="A0A2I1I0A4"/>
<dbReference type="EMBL" id="PKKM01000006">
    <property type="protein sequence ID" value="PKY64555.1"/>
    <property type="molecule type" value="Genomic_DNA"/>
</dbReference>
<dbReference type="Proteomes" id="UP000234198">
    <property type="component" value="Unassembled WGS sequence"/>
</dbReference>
<sequence>MLRHECPRLAPIQGRGPASPAPAVPPRLPLPRRVRPLRWGCVGPSRPVLLEGTRPWPAFAFLFLPDAPR</sequence>